<gene>
    <name evidence="2" type="ORF">DW228_06245</name>
</gene>
<feature type="transmembrane region" description="Helical" evidence="1">
    <location>
        <begin position="59"/>
        <end position="79"/>
    </location>
</feature>
<keyword evidence="1" id="KW-0472">Membrane</keyword>
<organism evidence="2 3">
    <name type="scientific">Bacteroides fragilis</name>
    <dbReference type="NCBI Taxonomy" id="817"/>
    <lineage>
        <taxon>Bacteria</taxon>
        <taxon>Pseudomonadati</taxon>
        <taxon>Bacteroidota</taxon>
        <taxon>Bacteroidia</taxon>
        <taxon>Bacteroidales</taxon>
        <taxon>Bacteroidaceae</taxon>
        <taxon>Bacteroides</taxon>
    </lineage>
</organism>
<keyword evidence="1" id="KW-0812">Transmembrane</keyword>
<protein>
    <recommendedName>
        <fullName evidence="4">Transmembrane protein</fullName>
    </recommendedName>
</protein>
<dbReference type="EMBL" id="QRJE01000008">
    <property type="protein sequence ID" value="RHH14397.1"/>
    <property type="molecule type" value="Genomic_DNA"/>
</dbReference>
<feature type="transmembrane region" description="Helical" evidence="1">
    <location>
        <begin position="32"/>
        <end position="53"/>
    </location>
</feature>
<keyword evidence="1" id="KW-1133">Transmembrane helix</keyword>
<comment type="caution">
    <text evidence="2">The sequence shown here is derived from an EMBL/GenBank/DDBJ whole genome shotgun (WGS) entry which is preliminary data.</text>
</comment>
<evidence type="ECO:0008006" key="4">
    <source>
        <dbReference type="Google" id="ProtNLM"/>
    </source>
</evidence>
<proteinExistence type="predicted"/>
<dbReference type="AlphaFoldDB" id="A0A396C4M3"/>
<evidence type="ECO:0000313" key="2">
    <source>
        <dbReference type="EMBL" id="RHH14397.1"/>
    </source>
</evidence>
<sequence>MSNQKINRITFLNYFRQRVQENSAVLIKLHDIVLYVIEMLFLATCTIGVIAHIPYMSLVGILGVIGYMPLWCYVASILYDIENK</sequence>
<evidence type="ECO:0000256" key="1">
    <source>
        <dbReference type="SAM" id="Phobius"/>
    </source>
</evidence>
<reference evidence="2 3" key="1">
    <citation type="submission" date="2018-08" db="EMBL/GenBank/DDBJ databases">
        <title>A genome reference for cultivated species of the human gut microbiota.</title>
        <authorList>
            <person name="Zou Y."/>
            <person name="Xue W."/>
            <person name="Luo G."/>
        </authorList>
    </citation>
    <scope>NUCLEOTIDE SEQUENCE [LARGE SCALE GENOMIC DNA]</scope>
    <source>
        <strain evidence="2 3">AM18-6</strain>
    </source>
</reference>
<name>A0A396C4M3_BACFG</name>
<evidence type="ECO:0000313" key="3">
    <source>
        <dbReference type="Proteomes" id="UP000266644"/>
    </source>
</evidence>
<dbReference type="Proteomes" id="UP000266644">
    <property type="component" value="Unassembled WGS sequence"/>
</dbReference>
<accession>A0A396C4M3</accession>